<dbReference type="GO" id="GO:0005737">
    <property type="term" value="C:cytoplasm"/>
    <property type="evidence" value="ECO:0007669"/>
    <property type="project" value="TreeGrafter"/>
</dbReference>
<dbReference type="Proteomes" id="UP000708208">
    <property type="component" value="Unassembled WGS sequence"/>
</dbReference>
<evidence type="ECO:0000313" key="7">
    <source>
        <dbReference type="EMBL" id="CAG7833871.1"/>
    </source>
</evidence>
<comment type="function">
    <text evidence="5">Component of the Mediator complex, a coactivator involved in the regulated transcription of nearly all RNA polymerase II-dependent genes. Mediator functions as a bridge to convey information from gene-specific regulatory proteins to the basal RNA polymerase II transcription machinery. Mediator is recruited to promoters by direct interactions with regulatory proteins and serves as a scaffold for the assembly of a functional preinitiation complex with RNA polymerase II and the general transcription factors.</text>
</comment>
<evidence type="ECO:0000256" key="4">
    <source>
        <dbReference type="ARBA" id="ARBA00022786"/>
    </source>
</evidence>
<keyword evidence="5" id="KW-0805">Transcription regulation</keyword>
<evidence type="ECO:0000259" key="6">
    <source>
        <dbReference type="PROSITE" id="PS51698"/>
    </source>
</evidence>
<keyword evidence="5" id="KW-0539">Nucleus</keyword>
<evidence type="ECO:0000256" key="2">
    <source>
        <dbReference type="ARBA" id="ARBA00022679"/>
    </source>
</evidence>
<dbReference type="GO" id="GO:0051087">
    <property type="term" value="F:protein-folding chaperone binding"/>
    <property type="evidence" value="ECO:0007669"/>
    <property type="project" value="TreeGrafter"/>
</dbReference>
<feature type="domain" description="U-box" evidence="6">
    <location>
        <begin position="228"/>
        <end position="297"/>
    </location>
</feature>
<proteinExistence type="inferred from homology"/>
<dbReference type="PROSITE" id="PS51698">
    <property type="entry name" value="U_BOX"/>
    <property type="match status" value="1"/>
</dbReference>
<comment type="similarity">
    <text evidence="5">Belongs to the Mediator complex subunit 15 family.</text>
</comment>
<comment type="subunit">
    <text evidence="5">Component of the Mediator complex.</text>
</comment>
<dbReference type="Pfam" id="PF04564">
    <property type="entry name" value="U-box"/>
    <property type="match status" value="1"/>
</dbReference>
<dbReference type="GO" id="GO:0006515">
    <property type="term" value="P:protein quality control for misfolded or incompletely synthesized proteins"/>
    <property type="evidence" value="ECO:0007669"/>
    <property type="project" value="TreeGrafter"/>
</dbReference>
<sequence>MKFITPLELLDSPNRWRFMSYRKQIVSAIEHAITYCPHPLLETAYDMERRAFEESENKEQYLKKVRRTIISIDKKTFPDVFMRRNRDWNNMSCNVDQGNPGPSTSGTHRFSNNHQDLKCLIIRADRIIKSKELVLKSQNYLRKRRQSPLQNASALKKKKLVLSRFRMHRYLSTLITQEQERIVNNINAKPVEPDADSSLQNVQEMGDTWKSKLCSFFVGLQELDKEPTIPHYVCDPLTNAVLSDPVVAPSGVSYEKSQIEDYMNRVEFDTVPEDKVLIPNYALKEVVDDFLSENEWAQTSVESE</sequence>
<keyword evidence="5" id="KW-0804">Transcription</keyword>
<dbReference type="PANTHER" id="PTHR46803">
    <property type="entry name" value="E3 UBIQUITIN-PROTEIN LIGASE CHIP"/>
    <property type="match status" value="1"/>
</dbReference>
<evidence type="ECO:0000256" key="1">
    <source>
        <dbReference type="ARBA" id="ARBA00000900"/>
    </source>
</evidence>
<comment type="caution">
    <text evidence="7">The sequence shown here is derived from an EMBL/GenBank/DDBJ whole genome shotgun (WGS) entry which is preliminary data.</text>
</comment>
<dbReference type="EMBL" id="CAJVCH010570045">
    <property type="protein sequence ID" value="CAG7833871.1"/>
    <property type="molecule type" value="Genomic_DNA"/>
</dbReference>
<dbReference type="InterPro" id="IPR003613">
    <property type="entry name" value="Ubox_domain"/>
</dbReference>
<comment type="subcellular location">
    <subcellularLocation>
        <location evidence="5">Nucleus</location>
    </subcellularLocation>
</comment>
<dbReference type="GO" id="GO:0005634">
    <property type="term" value="C:nucleus"/>
    <property type="evidence" value="ECO:0007669"/>
    <property type="project" value="UniProtKB-SubCell"/>
</dbReference>
<protein>
    <recommendedName>
        <fullName evidence="5">Mediator of RNA polymerase II transcription subunit 15</fullName>
    </recommendedName>
    <alternativeName>
        <fullName evidence="5">Mediator complex subunit 15</fullName>
    </alternativeName>
</protein>
<gene>
    <name evidence="5" type="primary">MED15</name>
    <name evidence="7" type="ORF">AFUS01_LOCUS43445</name>
</gene>
<name>A0A8J2M6N1_9HEXA</name>
<dbReference type="AlphaFoldDB" id="A0A8J2M6N1"/>
<keyword evidence="3" id="KW-0677">Repeat</keyword>
<dbReference type="GO" id="GO:0071218">
    <property type="term" value="P:cellular response to misfolded protein"/>
    <property type="evidence" value="ECO:0007669"/>
    <property type="project" value="TreeGrafter"/>
</dbReference>
<keyword evidence="8" id="KW-1185">Reference proteome</keyword>
<dbReference type="GO" id="GO:0000209">
    <property type="term" value="P:protein polyubiquitination"/>
    <property type="evidence" value="ECO:0007669"/>
    <property type="project" value="TreeGrafter"/>
</dbReference>
<evidence type="ECO:0000256" key="5">
    <source>
        <dbReference type="RuleBase" id="RU364148"/>
    </source>
</evidence>
<evidence type="ECO:0000313" key="8">
    <source>
        <dbReference type="Proteomes" id="UP000708208"/>
    </source>
</evidence>
<dbReference type="GO" id="GO:0043161">
    <property type="term" value="P:proteasome-mediated ubiquitin-dependent protein catabolic process"/>
    <property type="evidence" value="ECO:0007669"/>
    <property type="project" value="TreeGrafter"/>
</dbReference>
<reference evidence="7" key="1">
    <citation type="submission" date="2021-06" db="EMBL/GenBank/DDBJ databases">
        <authorList>
            <person name="Hodson N. C."/>
            <person name="Mongue J. A."/>
            <person name="Jaron S. K."/>
        </authorList>
    </citation>
    <scope>NUCLEOTIDE SEQUENCE</scope>
</reference>
<dbReference type="SMART" id="SM00504">
    <property type="entry name" value="Ubox"/>
    <property type="match status" value="1"/>
</dbReference>
<dbReference type="GO" id="GO:0061630">
    <property type="term" value="F:ubiquitin protein ligase activity"/>
    <property type="evidence" value="ECO:0007669"/>
    <property type="project" value="UniProtKB-EC"/>
</dbReference>
<organism evidence="7 8">
    <name type="scientific">Allacma fusca</name>
    <dbReference type="NCBI Taxonomy" id="39272"/>
    <lineage>
        <taxon>Eukaryota</taxon>
        <taxon>Metazoa</taxon>
        <taxon>Ecdysozoa</taxon>
        <taxon>Arthropoda</taxon>
        <taxon>Hexapoda</taxon>
        <taxon>Collembola</taxon>
        <taxon>Symphypleona</taxon>
        <taxon>Sminthuridae</taxon>
        <taxon>Allacma</taxon>
    </lineage>
</organism>
<dbReference type="GO" id="GO:0045862">
    <property type="term" value="P:positive regulation of proteolysis"/>
    <property type="evidence" value="ECO:0007669"/>
    <property type="project" value="TreeGrafter"/>
</dbReference>
<dbReference type="OrthoDB" id="629492at2759"/>
<comment type="catalytic activity">
    <reaction evidence="1">
        <text>S-ubiquitinyl-[E2 ubiquitin-conjugating enzyme]-L-cysteine + [acceptor protein]-L-lysine = [E2 ubiquitin-conjugating enzyme]-L-cysteine + N(6)-ubiquitinyl-[acceptor protein]-L-lysine.</text>
        <dbReference type="EC" id="2.3.2.27"/>
    </reaction>
</comment>
<accession>A0A8J2M6N1</accession>
<evidence type="ECO:0000256" key="3">
    <source>
        <dbReference type="ARBA" id="ARBA00022737"/>
    </source>
</evidence>
<keyword evidence="4" id="KW-0833">Ubl conjugation pathway</keyword>
<dbReference type="PANTHER" id="PTHR46803:SF2">
    <property type="entry name" value="E3 UBIQUITIN-PROTEIN LIGASE CHIP"/>
    <property type="match status" value="1"/>
</dbReference>
<keyword evidence="5" id="KW-0010">Activator</keyword>
<dbReference type="Pfam" id="PF09606">
    <property type="entry name" value="Med15_N"/>
    <property type="match status" value="1"/>
</dbReference>
<dbReference type="InterPro" id="IPR019087">
    <property type="entry name" value="Med15_N"/>
</dbReference>
<keyword evidence="2" id="KW-0808">Transferase</keyword>